<dbReference type="SUPFAM" id="SSF53720">
    <property type="entry name" value="ALDH-like"/>
    <property type="match status" value="1"/>
</dbReference>
<evidence type="ECO:0000256" key="4">
    <source>
        <dbReference type="ARBA" id="ARBA00023027"/>
    </source>
</evidence>
<dbReference type="EC" id="1.2.1.88" evidence="2"/>
<evidence type="ECO:0000313" key="8">
    <source>
        <dbReference type="Proteomes" id="UP000733379"/>
    </source>
</evidence>
<evidence type="ECO:0000256" key="3">
    <source>
        <dbReference type="ARBA" id="ARBA00023002"/>
    </source>
</evidence>
<feature type="domain" description="Aldehyde dehydrogenase" evidence="6">
    <location>
        <begin position="22"/>
        <end position="319"/>
    </location>
</feature>
<dbReference type="InterPro" id="IPR050485">
    <property type="entry name" value="Proline_metab_enzyme"/>
</dbReference>
<reference evidence="7 8" key="1">
    <citation type="submission" date="2021-06" db="EMBL/GenBank/DDBJ databases">
        <title>Actinomycetes sequencing.</title>
        <authorList>
            <person name="Shan Q."/>
        </authorList>
    </citation>
    <scope>NUCLEOTIDE SEQUENCE [LARGE SCALE GENOMIC DNA]</scope>
    <source>
        <strain evidence="7 8">NEAU-G5</strain>
    </source>
</reference>
<dbReference type="InterPro" id="IPR016161">
    <property type="entry name" value="Ald_DH/histidinol_DH"/>
</dbReference>
<dbReference type="InterPro" id="IPR016160">
    <property type="entry name" value="Ald_DH_CS_CYS"/>
</dbReference>
<name>A0ABS6B090_9NOCA</name>
<dbReference type="InterPro" id="IPR016162">
    <property type="entry name" value="Ald_DH_N"/>
</dbReference>
<comment type="pathway">
    <text evidence="1">Amino-acid degradation; L-proline degradation into L-glutamate; L-glutamate from L-proline: step 2/2.</text>
</comment>
<keyword evidence="4" id="KW-0520">NAD</keyword>
<proteinExistence type="predicted"/>
<dbReference type="RefSeq" id="WP_215918070.1">
    <property type="nucleotide sequence ID" value="NZ_JAHKNI010000005.1"/>
</dbReference>
<comment type="catalytic activity">
    <reaction evidence="5">
        <text>L-glutamate 5-semialdehyde + NAD(+) + H2O = L-glutamate + NADH + 2 H(+)</text>
        <dbReference type="Rhea" id="RHEA:30235"/>
        <dbReference type="ChEBI" id="CHEBI:15377"/>
        <dbReference type="ChEBI" id="CHEBI:15378"/>
        <dbReference type="ChEBI" id="CHEBI:29985"/>
        <dbReference type="ChEBI" id="CHEBI:57540"/>
        <dbReference type="ChEBI" id="CHEBI:57945"/>
        <dbReference type="ChEBI" id="CHEBI:58066"/>
        <dbReference type="EC" id="1.2.1.88"/>
    </reaction>
</comment>
<dbReference type="InterPro" id="IPR015590">
    <property type="entry name" value="Aldehyde_DH_dom"/>
</dbReference>
<dbReference type="PANTHER" id="PTHR42862:SF1">
    <property type="entry name" value="DELTA-1-PYRROLINE-5-CARBOXYLATE DEHYDROGENASE 2, ISOFORM A-RELATED"/>
    <property type="match status" value="1"/>
</dbReference>
<evidence type="ECO:0000256" key="2">
    <source>
        <dbReference type="ARBA" id="ARBA00012884"/>
    </source>
</evidence>
<comment type="caution">
    <text evidence="7">The sequence shown here is derived from an EMBL/GenBank/DDBJ whole genome shotgun (WGS) entry which is preliminary data.</text>
</comment>
<evidence type="ECO:0000256" key="5">
    <source>
        <dbReference type="ARBA" id="ARBA00048142"/>
    </source>
</evidence>
<accession>A0ABS6B090</accession>
<keyword evidence="8" id="KW-1185">Reference proteome</keyword>
<dbReference type="Proteomes" id="UP000733379">
    <property type="component" value="Unassembled WGS sequence"/>
</dbReference>
<keyword evidence="3" id="KW-0560">Oxidoreductase</keyword>
<dbReference type="EMBL" id="JAHKNI010000005">
    <property type="protein sequence ID" value="MBU3063151.1"/>
    <property type="molecule type" value="Genomic_DNA"/>
</dbReference>
<organism evidence="7 8">
    <name type="scientific">Nocardia albiluteola</name>
    <dbReference type="NCBI Taxonomy" id="2842303"/>
    <lineage>
        <taxon>Bacteria</taxon>
        <taxon>Bacillati</taxon>
        <taxon>Actinomycetota</taxon>
        <taxon>Actinomycetes</taxon>
        <taxon>Mycobacteriales</taxon>
        <taxon>Nocardiaceae</taxon>
        <taxon>Nocardia</taxon>
    </lineage>
</organism>
<sequence>MTRLSDAVRAHRAELTAALLRVETHRTAATELDWLLAGLTPSARNAWLTHRRGIGTVFAATPATLPLYSTLLFALAPALAGNHVVVRAASASRDCARLLITLAAEAGLPVELSDQPWSEFAATATADADGFVYCGSAEHATQLDHDLPEHVRLIYQGPGVCAGIVTDAADVPDAARSVIATRLFNNGQDCMATERVYVHRAVYSEFAEELIIAADAVRTGANDDPSTQLGPLLIEGLTDRWLANLGEHGTVLRDPRRSESAGGVAIVEAVADAPIVLEEKYCPALPVVSYRDEHELAEMLTLGDYALGFTVFGPQLPAFGTLDFCHIAVGGSTLYEHEDTWAAFGGHRRTTLVRGPGTRRTGPVLVPYALSDPL</sequence>
<dbReference type="Gene3D" id="3.40.605.10">
    <property type="entry name" value="Aldehyde Dehydrogenase, Chain A, domain 1"/>
    <property type="match status" value="1"/>
</dbReference>
<evidence type="ECO:0000256" key="1">
    <source>
        <dbReference type="ARBA" id="ARBA00004786"/>
    </source>
</evidence>
<dbReference type="InterPro" id="IPR016163">
    <property type="entry name" value="Ald_DH_C"/>
</dbReference>
<dbReference type="Pfam" id="PF00171">
    <property type="entry name" value="Aldedh"/>
    <property type="match status" value="1"/>
</dbReference>
<dbReference type="Gene3D" id="3.40.309.10">
    <property type="entry name" value="Aldehyde Dehydrogenase, Chain A, domain 2"/>
    <property type="match status" value="1"/>
</dbReference>
<gene>
    <name evidence="7" type="ORF">KO481_16645</name>
</gene>
<protein>
    <recommendedName>
        <fullName evidence="2">L-glutamate gamma-semialdehyde dehydrogenase</fullName>
        <ecNumber evidence="2">1.2.1.88</ecNumber>
    </recommendedName>
</protein>
<evidence type="ECO:0000313" key="7">
    <source>
        <dbReference type="EMBL" id="MBU3063151.1"/>
    </source>
</evidence>
<evidence type="ECO:0000259" key="6">
    <source>
        <dbReference type="Pfam" id="PF00171"/>
    </source>
</evidence>
<dbReference type="PANTHER" id="PTHR42862">
    <property type="entry name" value="DELTA-1-PYRROLINE-5-CARBOXYLATE DEHYDROGENASE 1, ISOFORM A-RELATED"/>
    <property type="match status" value="1"/>
</dbReference>
<dbReference type="PROSITE" id="PS00070">
    <property type="entry name" value="ALDEHYDE_DEHYDR_CYS"/>
    <property type="match status" value="1"/>
</dbReference>